<dbReference type="InterPro" id="IPR012347">
    <property type="entry name" value="Ferritin-like"/>
</dbReference>
<comment type="caution">
    <text evidence="3">The sequence shown here is derived from an EMBL/GenBank/DDBJ whole genome shotgun (WGS) entry which is preliminary data.</text>
</comment>
<dbReference type="EMBL" id="JAVDQF010000001">
    <property type="protein sequence ID" value="MDR6269783.1"/>
    <property type="molecule type" value="Genomic_DNA"/>
</dbReference>
<dbReference type="Gene3D" id="1.20.1260.10">
    <property type="match status" value="1"/>
</dbReference>
<feature type="chain" id="PRO_5047257898" evidence="1">
    <location>
        <begin position="25"/>
        <end position="197"/>
    </location>
</feature>
<evidence type="ECO:0000256" key="1">
    <source>
        <dbReference type="SAM" id="SignalP"/>
    </source>
</evidence>
<proteinExistence type="predicted"/>
<dbReference type="PANTHER" id="PTHR36933">
    <property type="entry name" value="SLL0788 PROTEIN"/>
    <property type="match status" value="1"/>
</dbReference>
<dbReference type="Proteomes" id="UP001185069">
    <property type="component" value="Unassembled WGS sequence"/>
</dbReference>
<dbReference type="Pfam" id="PF03713">
    <property type="entry name" value="DUF305"/>
    <property type="match status" value="1"/>
</dbReference>
<organism evidence="3 4">
    <name type="scientific">Arthrobacter russicus</name>
    <dbReference type="NCBI Taxonomy" id="172040"/>
    <lineage>
        <taxon>Bacteria</taxon>
        <taxon>Bacillati</taxon>
        <taxon>Actinomycetota</taxon>
        <taxon>Actinomycetes</taxon>
        <taxon>Micrococcales</taxon>
        <taxon>Micrococcaceae</taxon>
        <taxon>Arthrobacter</taxon>
    </lineage>
</organism>
<feature type="domain" description="DUF305" evidence="2">
    <location>
        <begin position="53"/>
        <end position="193"/>
    </location>
</feature>
<sequence length="197" mass="20429">MKKTTSHALAASALILLLAGCAGNPTGSSMSGMDHGAMPTGSATASSNHNAADTMFAQMMIVHHRQAVSMSDTVLAAPGIDSRVTGLAQRIKAAQDPEIEKMKTMLGTWGEPETMSGSMSMPGMLDESQLAELAGANGVEAAKLFLSQMIAHHQGAVESAKTELRTGSNPEAVQLAKDIIGAQQGEIDEMRLLLAGL</sequence>
<keyword evidence="1" id="KW-0732">Signal</keyword>
<evidence type="ECO:0000259" key="2">
    <source>
        <dbReference type="Pfam" id="PF03713"/>
    </source>
</evidence>
<feature type="signal peptide" evidence="1">
    <location>
        <begin position="1"/>
        <end position="24"/>
    </location>
</feature>
<dbReference type="RefSeq" id="WP_309798366.1">
    <property type="nucleotide sequence ID" value="NZ_BAAAHY010000005.1"/>
</dbReference>
<evidence type="ECO:0000313" key="3">
    <source>
        <dbReference type="EMBL" id="MDR6269783.1"/>
    </source>
</evidence>
<dbReference type="PROSITE" id="PS51257">
    <property type="entry name" value="PROKAR_LIPOPROTEIN"/>
    <property type="match status" value="1"/>
</dbReference>
<evidence type="ECO:0000313" key="4">
    <source>
        <dbReference type="Proteomes" id="UP001185069"/>
    </source>
</evidence>
<dbReference type="PANTHER" id="PTHR36933:SF1">
    <property type="entry name" value="SLL0788 PROTEIN"/>
    <property type="match status" value="1"/>
</dbReference>
<gene>
    <name evidence="3" type="ORF">JOE69_002021</name>
</gene>
<name>A0ABU1JBH7_9MICC</name>
<dbReference type="InterPro" id="IPR005183">
    <property type="entry name" value="DUF305_CopM-like"/>
</dbReference>
<accession>A0ABU1JBH7</accession>
<reference evidence="3 4" key="1">
    <citation type="submission" date="2023-07" db="EMBL/GenBank/DDBJ databases">
        <title>Sequencing the genomes of 1000 actinobacteria strains.</title>
        <authorList>
            <person name="Klenk H.-P."/>
        </authorList>
    </citation>
    <scope>NUCLEOTIDE SEQUENCE [LARGE SCALE GENOMIC DNA]</scope>
    <source>
        <strain evidence="3 4">DSM 14555</strain>
    </source>
</reference>
<keyword evidence="4" id="KW-1185">Reference proteome</keyword>
<protein>
    <submittedName>
        <fullName evidence="3">Uncharacterized protein (DUF305 family)</fullName>
    </submittedName>
</protein>